<name>A0A1M5X7W7_9FLAO</name>
<dbReference type="RefSeq" id="WP_073066972.1">
    <property type="nucleotide sequence ID" value="NZ_FQWT01000010.1"/>
</dbReference>
<dbReference type="Proteomes" id="UP000184047">
    <property type="component" value="Unassembled WGS sequence"/>
</dbReference>
<evidence type="ECO:0000313" key="2">
    <source>
        <dbReference type="Proteomes" id="UP000184047"/>
    </source>
</evidence>
<reference evidence="2" key="1">
    <citation type="submission" date="2016-11" db="EMBL/GenBank/DDBJ databases">
        <authorList>
            <person name="Varghese N."/>
            <person name="Submissions S."/>
        </authorList>
    </citation>
    <scope>NUCLEOTIDE SEQUENCE [LARGE SCALE GENOMIC DNA]</scope>
    <source>
        <strain evidence="2">DSM 19055</strain>
    </source>
</reference>
<keyword evidence="2" id="KW-1185">Reference proteome</keyword>
<dbReference type="STRING" id="421058.SAMN05421866_0039"/>
<accession>A0A1M5X7W7</accession>
<dbReference type="OrthoDB" id="1210892at2"/>
<evidence type="ECO:0000313" key="1">
    <source>
        <dbReference type="EMBL" id="SHH95899.1"/>
    </source>
</evidence>
<proteinExistence type="predicted"/>
<protein>
    <submittedName>
        <fullName evidence="1">Uncharacterized protein</fullName>
    </submittedName>
</protein>
<dbReference type="AlphaFoldDB" id="A0A1M5X7W7"/>
<organism evidence="1 2">
    <name type="scientific">Chryseobacterium oranimense</name>
    <dbReference type="NCBI Taxonomy" id="421058"/>
    <lineage>
        <taxon>Bacteria</taxon>
        <taxon>Pseudomonadati</taxon>
        <taxon>Bacteroidota</taxon>
        <taxon>Flavobacteriia</taxon>
        <taxon>Flavobacteriales</taxon>
        <taxon>Weeksellaceae</taxon>
        <taxon>Chryseobacterium group</taxon>
        <taxon>Chryseobacterium</taxon>
    </lineage>
</organism>
<gene>
    <name evidence="1" type="ORF">SAMN05421866_0039</name>
</gene>
<dbReference type="eggNOG" id="ENOG5030RKX">
    <property type="taxonomic scope" value="Bacteria"/>
</dbReference>
<dbReference type="EMBL" id="FQWT01000010">
    <property type="protein sequence ID" value="SHH95899.1"/>
    <property type="molecule type" value="Genomic_DNA"/>
</dbReference>
<sequence>MDIKNIAFENGVKKIFKMIVVSGQYAGDYVIETPDGWNQADSIVNVDDELFFVKDFIIGDNEKLVFWQYSQPIAFNLLKNVNEEQRGDGHVIFKWIAVKNGVEYDLLQDNFEVNFNKYSLKPGKSMFKIEIELIKSEARNKLFNREDTSIDLFATKDLDENVITPVETFPIGYKKGNKTLTNLYYYDISQLQSTVFPSNFHFLSFARSEEYEFGDNTNAYAGMKIGATYPYELGPFVSTNITLKKIEIEIVDMHVKFRRQSAGAPAVTLFAIVTGNNYRKIYGLKAATPVMGSPDYSEIIIDYEKFPLLNPENLQPGQSLSLVFNCDDFFMYESIKTNTSIIITTNMESPLVRTSGIRLIEGFRQLVKSYTASSLNVVSNFLGPGGTFFNTSISTGIFLRGLPLRYTTQKIKTSMKSMLTDGAAKLLTLGYDIIGNDVVIEDLKYFFKDFQSFDLSNKQYLNDYNFDNDKDVTFNSLVFGSKKYSTKIKDDIQNFITVAEFSTPIITVKNKFDKQTDLIIDEYKIQELIEDKSTSTNDNDDDLVLIDMVEQTNYWDSGVFENCFHSVDGGYLLLTCTSTAFDTTMIQEGGEVQITEGINAGSWIVLSIDGAKMKLSKSSGIVEGASDTPLYYNISSLIKNRSLNDGFTEPNYIRNPETSTNARHNPKYHMARWFQYFGSGLTKKKGTDIIKVTNYKNEERASMKAVSPDLAYELPGTVVVGANEPLSRLRANTPPLFNGQTVDIKFTQVTFEDFITLYENWRYGIGGNRLNSRGYITINSPIGILDVYPFGDGAFSHNRRYNTLGIKGKIKGKAIANPILISAIQVNRNTFTLVWDYVDEFVNPVISIQYSLDGQSWISVKTVNDVKTDTVTSDALNNVLTGTDVYFRIMVSSDEYFNKISNTQVVNWQFNDYRITEIRRAENLECGYSELVFDIEGTVDLNVEWTFNSYPGGGKAQCIDYTGPEQINIITDYGIDATEIRNTTISVDGESKRFELRLYDSDKDADLTFLKCYKTPHNNEIALTSADMFVKLTNTETSEEDYIALNVFTTKYY</sequence>